<dbReference type="AlphaFoldDB" id="A0AAE6ZGC5"/>
<dbReference type="KEGG" id="coy:HF329_12610"/>
<gene>
    <name evidence="1" type="ORF">HF329_12610</name>
</gene>
<accession>A0AAE6ZGC5</accession>
<protein>
    <submittedName>
        <fullName evidence="1">Uncharacterized protein</fullName>
    </submittedName>
</protein>
<evidence type="ECO:0000313" key="2">
    <source>
        <dbReference type="Proteomes" id="UP000502421"/>
    </source>
</evidence>
<reference evidence="2" key="1">
    <citation type="submission" date="2020-04" db="EMBL/GenBank/DDBJ databases">
        <authorList>
            <person name="Kittiwongwattana C."/>
        </authorList>
    </citation>
    <scope>NUCLEOTIDE SEQUENCE [LARGE SCALE GENOMIC DNA]</scope>
    <source>
        <strain evidence="2">1310</strain>
    </source>
</reference>
<dbReference type="RefSeq" id="WP_168804371.1">
    <property type="nucleotide sequence ID" value="NZ_CP051205.1"/>
</dbReference>
<organism evidence="1 2">
    <name type="scientific">Chitinophaga oryzae</name>
    <dbReference type="NCBI Taxonomy" id="2725414"/>
    <lineage>
        <taxon>Bacteria</taxon>
        <taxon>Pseudomonadati</taxon>
        <taxon>Bacteroidota</taxon>
        <taxon>Chitinophagia</taxon>
        <taxon>Chitinophagales</taxon>
        <taxon>Chitinophagaceae</taxon>
        <taxon>Chitinophaga</taxon>
    </lineage>
</organism>
<sequence>MQRFTVSRIVSGSLDFREQFRLLLLRTDTAPTRQTVLYRLYKRFKEGDYLSKAEHRGLLGIK</sequence>
<dbReference type="Proteomes" id="UP000502421">
    <property type="component" value="Chromosome"/>
</dbReference>
<dbReference type="EMBL" id="CP051205">
    <property type="protein sequence ID" value="QJB32121.1"/>
    <property type="molecule type" value="Genomic_DNA"/>
</dbReference>
<name>A0AAE6ZGC5_9BACT</name>
<proteinExistence type="predicted"/>
<evidence type="ECO:0000313" key="1">
    <source>
        <dbReference type="EMBL" id="QJB32121.1"/>
    </source>
</evidence>